<keyword evidence="6 7" id="KW-0472">Membrane</keyword>
<reference evidence="10" key="1">
    <citation type="journal article" date="2014" name="Int. J. Syst. Evol. Microbiol.">
        <title>Complete genome sequence of Corynebacterium casei LMG S-19264T (=DSM 44701T), isolated from a smear-ripened cheese.</title>
        <authorList>
            <consortium name="US DOE Joint Genome Institute (JGI-PGF)"/>
            <person name="Walter F."/>
            <person name="Albersmeier A."/>
            <person name="Kalinowski J."/>
            <person name="Ruckert C."/>
        </authorList>
    </citation>
    <scope>NUCLEOTIDE SEQUENCE</scope>
    <source>
        <strain evidence="10">CGMCC 1.14988</strain>
    </source>
</reference>
<feature type="region of interest" description="Disordered" evidence="8">
    <location>
        <begin position="1"/>
        <end position="52"/>
    </location>
</feature>
<dbReference type="Proteomes" id="UP000650511">
    <property type="component" value="Unassembled WGS sequence"/>
</dbReference>
<feature type="transmembrane region" description="Helical" evidence="7">
    <location>
        <begin position="80"/>
        <end position="101"/>
    </location>
</feature>
<feature type="domain" description="ABC transmembrane type-1" evidence="9">
    <location>
        <begin position="139"/>
        <end position="331"/>
    </location>
</feature>
<dbReference type="PROSITE" id="PS50928">
    <property type="entry name" value="ABC_TM1"/>
    <property type="match status" value="1"/>
</dbReference>
<dbReference type="OrthoDB" id="6637947at2"/>
<dbReference type="GO" id="GO:0005886">
    <property type="term" value="C:plasma membrane"/>
    <property type="evidence" value="ECO:0007669"/>
    <property type="project" value="UniProtKB-SubCell"/>
</dbReference>
<evidence type="ECO:0000256" key="2">
    <source>
        <dbReference type="ARBA" id="ARBA00022448"/>
    </source>
</evidence>
<dbReference type="Gene3D" id="1.10.3720.10">
    <property type="entry name" value="MetI-like"/>
    <property type="match status" value="1"/>
</dbReference>
<dbReference type="Pfam" id="PF00528">
    <property type="entry name" value="BPD_transp_1"/>
    <property type="match status" value="1"/>
</dbReference>
<feature type="transmembrane region" description="Helical" evidence="7">
    <location>
        <begin position="143"/>
        <end position="166"/>
    </location>
</feature>
<evidence type="ECO:0000256" key="7">
    <source>
        <dbReference type="RuleBase" id="RU363032"/>
    </source>
</evidence>
<dbReference type="GO" id="GO:0055085">
    <property type="term" value="P:transmembrane transport"/>
    <property type="evidence" value="ECO:0007669"/>
    <property type="project" value="InterPro"/>
</dbReference>
<dbReference type="AlphaFoldDB" id="A0A8J3A9Q9"/>
<feature type="transmembrane region" description="Helical" evidence="7">
    <location>
        <begin position="260"/>
        <end position="285"/>
    </location>
</feature>
<name>A0A8J3A9Q9_9ACTN</name>
<dbReference type="CDD" id="cd06261">
    <property type="entry name" value="TM_PBP2"/>
    <property type="match status" value="1"/>
</dbReference>
<evidence type="ECO:0000256" key="4">
    <source>
        <dbReference type="ARBA" id="ARBA00022692"/>
    </source>
</evidence>
<accession>A0A8J3A9Q9</accession>
<feature type="transmembrane region" description="Helical" evidence="7">
    <location>
        <begin position="305"/>
        <end position="329"/>
    </location>
</feature>
<sequence length="345" mass="37108">MSRSETSSGRTTNGSQPVSGDQQSDRDQPVEGEHVEGGSDLPESPQAAPDPAYPGALSDGVVVAGRKRETLYFALRNPKVIGALIVVFGLLVLGLVGPAMFDHGPTDYVAAPQLPPSAEYWFGTTMFGQDVFVQFVAGLRSTYVVGLLGGGVAAAVGMTIGFVAGYRGGWIDELLSMLTNIVLVIPGFVVLIIINAYLGVRSVPMQALYIGLFSWPWVARAVRAQTFSLRSRDFVDLAKLSGLPTRTVIRREVAPNMYSYLFMTFVLLFGGSILTAAALDFIGLGPTNAISLGLMMNQAMQWSSLYLGLWWWFVPPGAGITAIVGALYIMNVGLDEVFNPKLREM</sequence>
<dbReference type="PANTHER" id="PTHR43386:SF1">
    <property type="entry name" value="D,D-DIPEPTIDE TRANSPORT SYSTEM PERMEASE PROTEIN DDPC-RELATED"/>
    <property type="match status" value="1"/>
</dbReference>
<evidence type="ECO:0000256" key="8">
    <source>
        <dbReference type="SAM" id="MobiDB-lite"/>
    </source>
</evidence>
<feature type="transmembrane region" description="Helical" evidence="7">
    <location>
        <begin position="178"/>
        <end position="198"/>
    </location>
</feature>
<evidence type="ECO:0000256" key="5">
    <source>
        <dbReference type="ARBA" id="ARBA00022989"/>
    </source>
</evidence>
<dbReference type="PANTHER" id="PTHR43386">
    <property type="entry name" value="OLIGOPEPTIDE TRANSPORT SYSTEM PERMEASE PROTEIN APPC"/>
    <property type="match status" value="1"/>
</dbReference>
<evidence type="ECO:0000256" key="1">
    <source>
        <dbReference type="ARBA" id="ARBA00004651"/>
    </source>
</evidence>
<dbReference type="InterPro" id="IPR035906">
    <property type="entry name" value="MetI-like_sf"/>
</dbReference>
<evidence type="ECO:0000256" key="3">
    <source>
        <dbReference type="ARBA" id="ARBA00022475"/>
    </source>
</evidence>
<keyword evidence="5 7" id="KW-1133">Transmembrane helix</keyword>
<feature type="compositionally biased region" description="Polar residues" evidence="8">
    <location>
        <begin position="1"/>
        <end position="22"/>
    </location>
</feature>
<comment type="caution">
    <text evidence="10">The sequence shown here is derived from an EMBL/GenBank/DDBJ whole genome shotgun (WGS) entry which is preliminary data.</text>
</comment>
<comment type="similarity">
    <text evidence="7">Belongs to the binding-protein-dependent transport system permease family.</text>
</comment>
<dbReference type="SUPFAM" id="SSF161098">
    <property type="entry name" value="MetI-like"/>
    <property type="match status" value="1"/>
</dbReference>
<evidence type="ECO:0000259" key="9">
    <source>
        <dbReference type="PROSITE" id="PS50928"/>
    </source>
</evidence>
<dbReference type="InterPro" id="IPR050366">
    <property type="entry name" value="BP-dependent_transpt_permease"/>
</dbReference>
<dbReference type="InterPro" id="IPR000515">
    <property type="entry name" value="MetI-like"/>
</dbReference>
<reference evidence="10" key="2">
    <citation type="submission" date="2020-09" db="EMBL/GenBank/DDBJ databases">
        <authorList>
            <person name="Sun Q."/>
            <person name="Zhou Y."/>
        </authorList>
    </citation>
    <scope>NUCLEOTIDE SEQUENCE</scope>
    <source>
        <strain evidence="10">CGMCC 1.14988</strain>
    </source>
</reference>
<dbReference type="EMBL" id="BMHA01000010">
    <property type="protein sequence ID" value="GGI07948.1"/>
    <property type="molecule type" value="Genomic_DNA"/>
</dbReference>
<evidence type="ECO:0000313" key="11">
    <source>
        <dbReference type="Proteomes" id="UP000650511"/>
    </source>
</evidence>
<protein>
    <submittedName>
        <fullName evidence="10">Peptide ABC transporter permease</fullName>
    </submittedName>
</protein>
<keyword evidence="2 7" id="KW-0813">Transport</keyword>
<organism evidence="10 11">
    <name type="scientific">Egicoccus halophilus</name>
    <dbReference type="NCBI Taxonomy" id="1670830"/>
    <lineage>
        <taxon>Bacteria</taxon>
        <taxon>Bacillati</taxon>
        <taxon>Actinomycetota</taxon>
        <taxon>Nitriliruptoria</taxon>
        <taxon>Egicoccales</taxon>
        <taxon>Egicoccaceae</taxon>
        <taxon>Egicoccus</taxon>
    </lineage>
</organism>
<evidence type="ECO:0000313" key="10">
    <source>
        <dbReference type="EMBL" id="GGI07948.1"/>
    </source>
</evidence>
<comment type="subcellular location">
    <subcellularLocation>
        <location evidence="1 7">Cell membrane</location>
        <topology evidence="1 7">Multi-pass membrane protein</topology>
    </subcellularLocation>
</comment>
<keyword evidence="11" id="KW-1185">Reference proteome</keyword>
<gene>
    <name evidence="10" type="ORF">GCM10011354_26630</name>
</gene>
<evidence type="ECO:0000256" key="6">
    <source>
        <dbReference type="ARBA" id="ARBA00023136"/>
    </source>
</evidence>
<feature type="compositionally biased region" description="Basic and acidic residues" evidence="8">
    <location>
        <begin position="23"/>
        <end position="37"/>
    </location>
</feature>
<keyword evidence="3" id="KW-1003">Cell membrane</keyword>
<keyword evidence="4 7" id="KW-0812">Transmembrane</keyword>
<proteinExistence type="inferred from homology"/>